<dbReference type="InterPro" id="IPR029138">
    <property type="entry name" value="SNAPC5"/>
</dbReference>
<evidence type="ECO:0000313" key="2">
    <source>
        <dbReference type="Proteomes" id="UP000887565"/>
    </source>
</evidence>
<dbReference type="Pfam" id="PF15497">
    <property type="entry name" value="SNAPC5"/>
    <property type="match status" value="1"/>
</dbReference>
<dbReference type="GO" id="GO:0006384">
    <property type="term" value="P:transcription initiation at RNA polymerase III promoter"/>
    <property type="evidence" value="ECO:0007669"/>
    <property type="project" value="InterPro"/>
</dbReference>
<evidence type="ECO:0000256" key="1">
    <source>
        <dbReference type="SAM" id="MobiDB-lite"/>
    </source>
</evidence>
<organism evidence="2 3">
    <name type="scientific">Romanomermis culicivorax</name>
    <name type="common">Nematode worm</name>
    <dbReference type="NCBI Taxonomy" id="13658"/>
    <lineage>
        <taxon>Eukaryota</taxon>
        <taxon>Metazoa</taxon>
        <taxon>Ecdysozoa</taxon>
        <taxon>Nematoda</taxon>
        <taxon>Enoplea</taxon>
        <taxon>Dorylaimia</taxon>
        <taxon>Mermithida</taxon>
        <taxon>Mermithoidea</taxon>
        <taxon>Mermithidae</taxon>
        <taxon>Romanomermis</taxon>
    </lineage>
</organism>
<protein>
    <submittedName>
        <fullName evidence="3">Uncharacterized protein</fullName>
    </submittedName>
</protein>
<reference evidence="3" key="1">
    <citation type="submission" date="2022-11" db="UniProtKB">
        <authorList>
            <consortium name="WormBaseParasite"/>
        </authorList>
    </citation>
    <scope>IDENTIFICATION</scope>
</reference>
<dbReference type="AlphaFoldDB" id="A0A915KH22"/>
<accession>A0A915KH22</accession>
<evidence type="ECO:0000313" key="3">
    <source>
        <dbReference type="WBParaSite" id="nRc.2.0.1.t37281-RA"/>
    </source>
</evidence>
<name>A0A915KH22_ROMCU</name>
<dbReference type="GO" id="GO:0005634">
    <property type="term" value="C:nucleus"/>
    <property type="evidence" value="ECO:0007669"/>
    <property type="project" value="InterPro"/>
</dbReference>
<proteinExistence type="predicted"/>
<feature type="region of interest" description="Disordered" evidence="1">
    <location>
        <begin position="59"/>
        <end position="91"/>
    </location>
</feature>
<dbReference type="Proteomes" id="UP000887565">
    <property type="component" value="Unplaced"/>
</dbReference>
<sequence>MSNKPAAVLLQELQSLKTQETALSQILQKCTGCMNKLKVEELHLKSILREESAAESLSAAATVTSNGVTSQTQGPATSTNEPYENGVDSQNFLANNNHDVNFAPFAFHMK</sequence>
<dbReference type="GO" id="GO:0006366">
    <property type="term" value="P:transcription by RNA polymerase II"/>
    <property type="evidence" value="ECO:0007669"/>
    <property type="project" value="InterPro"/>
</dbReference>
<dbReference type="WBParaSite" id="nRc.2.0.1.t37281-RA">
    <property type="protein sequence ID" value="nRc.2.0.1.t37281-RA"/>
    <property type="gene ID" value="nRc.2.0.1.g37281"/>
</dbReference>
<keyword evidence="2" id="KW-1185">Reference proteome</keyword>
<feature type="compositionally biased region" description="Polar residues" evidence="1">
    <location>
        <begin position="62"/>
        <end position="91"/>
    </location>
</feature>